<dbReference type="Gene3D" id="2.30.30.110">
    <property type="match status" value="1"/>
</dbReference>
<dbReference type="SUPFAM" id="SSF50118">
    <property type="entry name" value="Cell growth inhibitor/plasmid maintenance toxic component"/>
    <property type="match status" value="1"/>
</dbReference>
<dbReference type="PATRIC" id="fig|178606.4.peg.1659"/>
<dbReference type="GO" id="GO:0003677">
    <property type="term" value="F:DNA binding"/>
    <property type="evidence" value="ECO:0007669"/>
    <property type="project" value="InterPro"/>
</dbReference>
<name>A0A094W7I5_9BACT</name>
<gene>
    <name evidence="1" type="ORF">LptCag_0061</name>
</gene>
<evidence type="ECO:0000313" key="1">
    <source>
        <dbReference type="EMBL" id="KGA93448.1"/>
    </source>
</evidence>
<dbReference type="Proteomes" id="UP000029452">
    <property type="component" value="Unassembled WGS sequence"/>
</dbReference>
<sequence>MHSEFCPGDIVLVEVFFTNHSGFKLRPAIVVSSLQYNIHRSDIVVMPITGQKGSTSQNGAHFGDIVLGKSEGTGLNGPIIVKPVPLTIQKGRIGKKMGSCHKADLSYVLEHLTGNILAQDPQKFRRGALH</sequence>
<evidence type="ECO:0000313" key="2">
    <source>
        <dbReference type="Proteomes" id="UP000029452"/>
    </source>
</evidence>
<accession>A0A094W7I5</accession>
<dbReference type="Pfam" id="PF02452">
    <property type="entry name" value="PemK_toxin"/>
    <property type="match status" value="1"/>
</dbReference>
<evidence type="ECO:0008006" key="3">
    <source>
        <dbReference type="Google" id="ProtNLM"/>
    </source>
</evidence>
<dbReference type="InterPro" id="IPR003477">
    <property type="entry name" value="PemK-like"/>
</dbReference>
<organism evidence="1 2">
    <name type="scientific">Leptospirillum ferriphilum</name>
    <dbReference type="NCBI Taxonomy" id="178606"/>
    <lineage>
        <taxon>Bacteria</taxon>
        <taxon>Pseudomonadati</taxon>
        <taxon>Nitrospirota</taxon>
        <taxon>Nitrospiria</taxon>
        <taxon>Nitrospirales</taxon>
        <taxon>Nitrospiraceae</taxon>
        <taxon>Leptospirillum</taxon>
    </lineage>
</organism>
<dbReference type="InterPro" id="IPR011067">
    <property type="entry name" value="Plasmid_toxin/cell-grow_inhib"/>
</dbReference>
<dbReference type="AlphaFoldDB" id="A0A094W7I5"/>
<protein>
    <recommendedName>
        <fullName evidence="3">Type II toxin-antitoxin system PemK/MazF family toxin</fullName>
    </recommendedName>
</protein>
<dbReference type="EMBL" id="JPGK01000006">
    <property type="protein sequence ID" value="KGA93448.1"/>
    <property type="molecule type" value="Genomic_DNA"/>
</dbReference>
<dbReference type="RefSeq" id="WP_161781742.1">
    <property type="nucleotide sequence ID" value="NZ_JPGK01000006.1"/>
</dbReference>
<proteinExistence type="predicted"/>
<comment type="caution">
    <text evidence="1">The sequence shown here is derived from an EMBL/GenBank/DDBJ whole genome shotgun (WGS) entry which is preliminary data.</text>
</comment>
<reference evidence="1 2" key="1">
    <citation type="submission" date="2014-06" db="EMBL/GenBank/DDBJ databases">
        <title>Draft genome sequence of iron oxidizing acidophile Leptospirillum ferriphilum DSM14647.</title>
        <authorList>
            <person name="Cardenas J.P."/>
            <person name="Lazcano M."/>
            <person name="Ossandon F.J."/>
            <person name="Corbett M."/>
            <person name="Holmes D.S."/>
            <person name="Watkin E."/>
        </authorList>
    </citation>
    <scope>NUCLEOTIDE SEQUENCE [LARGE SCALE GENOMIC DNA]</scope>
    <source>
        <strain evidence="1 2">DSM 14647</strain>
    </source>
</reference>